<evidence type="ECO:0000313" key="4">
    <source>
        <dbReference type="Proteomes" id="UP000317243"/>
    </source>
</evidence>
<dbReference type="Gene3D" id="3.30.700.10">
    <property type="entry name" value="Glycoprotein, Type 4 Pilin"/>
    <property type="match status" value="1"/>
</dbReference>
<feature type="domain" description="DUF1559" evidence="2">
    <location>
        <begin position="37"/>
        <end position="289"/>
    </location>
</feature>
<dbReference type="PANTHER" id="PTHR30093">
    <property type="entry name" value="GENERAL SECRETION PATHWAY PROTEIN G"/>
    <property type="match status" value="1"/>
</dbReference>
<proteinExistence type="predicted"/>
<keyword evidence="4" id="KW-1185">Reference proteome</keyword>
<keyword evidence="1" id="KW-0812">Transmembrane</keyword>
<dbReference type="PANTHER" id="PTHR30093:SF2">
    <property type="entry name" value="TYPE II SECRETION SYSTEM PROTEIN H"/>
    <property type="match status" value="1"/>
</dbReference>
<dbReference type="AlphaFoldDB" id="A0A5C5WLY2"/>
<organism evidence="3 4">
    <name type="scientific">Thalassoglobus neptunius</name>
    <dbReference type="NCBI Taxonomy" id="1938619"/>
    <lineage>
        <taxon>Bacteria</taxon>
        <taxon>Pseudomonadati</taxon>
        <taxon>Planctomycetota</taxon>
        <taxon>Planctomycetia</taxon>
        <taxon>Planctomycetales</taxon>
        <taxon>Planctomycetaceae</taxon>
        <taxon>Thalassoglobus</taxon>
    </lineage>
</organism>
<sequence length="307" mass="34094">MIYRNSSKRRPGFTLIELLVVIAIIAILIALLLPAVQQAREAARRTQCKNNMKQIGLALHNYHDTYNSLAPGWVDWDGLWADPLRTAHVNVAILPYLDAGNTANLYDFNVRWDHENNEDLAQLMPVAYQCPSTPGAGIPEPNSGFQTSDYTCLRSDTGWLTDDSPGKSMFDQNTFRRFRDVTDGLTNTIMIYESAGRSSLYVGMQNTTAPDGWDGEYRSWTGYFNSGWLYNFRVTPDSGGGPPSVRYYVGNEIINVSNLYSAAFSFHVGGVQICLADGSGRFLSENIDMNLLSALTSINGNEIVGEF</sequence>
<dbReference type="EMBL" id="SIHI01000010">
    <property type="protein sequence ID" value="TWT51806.1"/>
    <property type="molecule type" value="Genomic_DNA"/>
</dbReference>
<dbReference type="InterPro" id="IPR012902">
    <property type="entry name" value="N_methyl_site"/>
</dbReference>
<evidence type="ECO:0000256" key="1">
    <source>
        <dbReference type="SAM" id="Phobius"/>
    </source>
</evidence>
<gene>
    <name evidence="3" type="primary">xcpT_10</name>
    <name evidence="3" type="ORF">KOR42_32790</name>
</gene>
<name>A0A5C5WLY2_9PLAN</name>
<dbReference type="NCBIfam" id="TIGR02532">
    <property type="entry name" value="IV_pilin_GFxxxE"/>
    <property type="match status" value="1"/>
</dbReference>
<dbReference type="SUPFAM" id="SSF54523">
    <property type="entry name" value="Pili subunits"/>
    <property type="match status" value="1"/>
</dbReference>
<dbReference type="RefSeq" id="WP_197441229.1">
    <property type="nucleotide sequence ID" value="NZ_SIHI01000010.1"/>
</dbReference>
<evidence type="ECO:0000313" key="3">
    <source>
        <dbReference type="EMBL" id="TWT51806.1"/>
    </source>
</evidence>
<dbReference type="InterPro" id="IPR011453">
    <property type="entry name" value="DUF1559"/>
</dbReference>
<dbReference type="InterPro" id="IPR027558">
    <property type="entry name" value="Pre_pil_HX9DG_C"/>
</dbReference>
<dbReference type="Proteomes" id="UP000317243">
    <property type="component" value="Unassembled WGS sequence"/>
</dbReference>
<dbReference type="Pfam" id="PF07963">
    <property type="entry name" value="N_methyl"/>
    <property type="match status" value="1"/>
</dbReference>
<dbReference type="NCBIfam" id="TIGR04294">
    <property type="entry name" value="pre_pil_HX9DG"/>
    <property type="match status" value="1"/>
</dbReference>
<comment type="caution">
    <text evidence="3">The sequence shown here is derived from an EMBL/GenBank/DDBJ whole genome shotgun (WGS) entry which is preliminary data.</text>
</comment>
<evidence type="ECO:0000259" key="2">
    <source>
        <dbReference type="Pfam" id="PF07596"/>
    </source>
</evidence>
<feature type="transmembrane region" description="Helical" evidence="1">
    <location>
        <begin position="12"/>
        <end position="36"/>
    </location>
</feature>
<protein>
    <submittedName>
        <fullName evidence="3">Type II secretion system protein G</fullName>
    </submittedName>
</protein>
<keyword evidence="1" id="KW-0472">Membrane</keyword>
<dbReference type="InterPro" id="IPR045584">
    <property type="entry name" value="Pilin-like"/>
</dbReference>
<accession>A0A5C5WLY2</accession>
<reference evidence="3 4" key="1">
    <citation type="submission" date="2019-02" db="EMBL/GenBank/DDBJ databases">
        <title>Deep-cultivation of Planctomycetes and their phenomic and genomic characterization uncovers novel biology.</title>
        <authorList>
            <person name="Wiegand S."/>
            <person name="Jogler M."/>
            <person name="Boedeker C."/>
            <person name="Pinto D."/>
            <person name="Vollmers J."/>
            <person name="Rivas-Marin E."/>
            <person name="Kohn T."/>
            <person name="Peeters S.H."/>
            <person name="Heuer A."/>
            <person name="Rast P."/>
            <person name="Oberbeckmann S."/>
            <person name="Bunk B."/>
            <person name="Jeske O."/>
            <person name="Meyerdierks A."/>
            <person name="Storesund J.E."/>
            <person name="Kallscheuer N."/>
            <person name="Luecker S."/>
            <person name="Lage O.M."/>
            <person name="Pohl T."/>
            <person name="Merkel B.J."/>
            <person name="Hornburger P."/>
            <person name="Mueller R.-W."/>
            <person name="Bruemmer F."/>
            <person name="Labrenz M."/>
            <person name="Spormann A.M."/>
            <person name="Op Den Camp H."/>
            <person name="Overmann J."/>
            <person name="Amann R."/>
            <person name="Jetten M.S.M."/>
            <person name="Mascher T."/>
            <person name="Medema M.H."/>
            <person name="Devos D.P."/>
            <person name="Kaster A.-K."/>
            <person name="Ovreas L."/>
            <person name="Rohde M."/>
            <person name="Galperin M.Y."/>
            <person name="Jogler C."/>
        </authorList>
    </citation>
    <scope>NUCLEOTIDE SEQUENCE [LARGE SCALE GENOMIC DNA]</scope>
    <source>
        <strain evidence="3 4">KOR42</strain>
    </source>
</reference>
<keyword evidence="1" id="KW-1133">Transmembrane helix</keyword>
<dbReference type="Pfam" id="PF07596">
    <property type="entry name" value="SBP_bac_10"/>
    <property type="match status" value="1"/>
</dbReference>